<sequence length="246" mass="27566">MGTRERKLRERSAREMLFIETAQDLIRHDGLLNLRMSRLADACDYATGTLYQHFASKEDLLLAIATEDLKRRAAAFARLPDLPLGTRDRMLAVILTDIDFGQRHPDYFRLVQYVSTEVIWDSASAERRERLLEEGAPISQAVSRIVSAAIEAQDLPRSAGLRPIEIAAGPWCLNTGMHTLIHAQGLLEAYAVREPYDLLLHHSHALLNGLGWRPLAKLDDSDALARQNERVRLLLDSDPTPPASTA</sequence>
<evidence type="ECO:0000313" key="7">
    <source>
        <dbReference type="Proteomes" id="UP000005289"/>
    </source>
</evidence>
<feature type="domain" description="HTH tetR-type" evidence="5">
    <location>
        <begin position="12"/>
        <end position="72"/>
    </location>
</feature>
<dbReference type="AlphaFoldDB" id="W0DN61"/>
<feature type="DNA-binding region" description="H-T-H motif" evidence="4">
    <location>
        <begin position="35"/>
        <end position="54"/>
    </location>
</feature>
<evidence type="ECO:0000313" key="6">
    <source>
        <dbReference type="EMBL" id="AHE98662.1"/>
    </source>
</evidence>
<dbReference type="Proteomes" id="UP000005289">
    <property type="component" value="Chromosome"/>
</dbReference>
<evidence type="ECO:0000256" key="1">
    <source>
        <dbReference type="ARBA" id="ARBA00023015"/>
    </source>
</evidence>
<dbReference type="EMBL" id="CP007029">
    <property type="protein sequence ID" value="AHE98662.1"/>
    <property type="molecule type" value="Genomic_DNA"/>
</dbReference>
<keyword evidence="7" id="KW-1185">Reference proteome</keyword>
<dbReference type="OrthoDB" id="63332at2"/>
<dbReference type="PANTHER" id="PTHR30055">
    <property type="entry name" value="HTH-TYPE TRANSCRIPTIONAL REGULATOR RUTR"/>
    <property type="match status" value="1"/>
</dbReference>
<dbReference type="HOGENOM" id="CLU_075824_0_0_6"/>
<dbReference type="Gene3D" id="1.10.10.60">
    <property type="entry name" value="Homeodomain-like"/>
    <property type="match status" value="1"/>
</dbReference>
<reference evidence="6 7" key="1">
    <citation type="submission" date="2013-12" db="EMBL/GenBank/DDBJ databases">
        <authorList>
            <consortium name="DOE Joint Genome Institute"/>
            <person name="Muyzer G."/>
            <person name="Huntemann M."/>
            <person name="Han J."/>
            <person name="Chen A."/>
            <person name="Kyrpides N."/>
            <person name="Mavromatis K."/>
            <person name="Markowitz V."/>
            <person name="Palaniappan K."/>
            <person name="Ivanova N."/>
            <person name="Schaumberg A."/>
            <person name="Pati A."/>
            <person name="Liolios K."/>
            <person name="Nordberg H.P."/>
            <person name="Cantor M.N."/>
            <person name="Hua S.X."/>
            <person name="Woyke T."/>
        </authorList>
    </citation>
    <scope>NUCLEOTIDE SEQUENCE [LARGE SCALE GENOMIC DNA]</scope>
    <source>
        <strain evidence="6 7">ARh 1</strain>
    </source>
</reference>
<dbReference type="GO" id="GO:0000976">
    <property type="term" value="F:transcription cis-regulatory region binding"/>
    <property type="evidence" value="ECO:0007669"/>
    <property type="project" value="TreeGrafter"/>
</dbReference>
<gene>
    <name evidence="6" type="ORF">THITH_10845</name>
</gene>
<dbReference type="PROSITE" id="PS50977">
    <property type="entry name" value="HTH_TETR_2"/>
    <property type="match status" value="1"/>
</dbReference>
<dbReference type="PRINTS" id="PR00455">
    <property type="entry name" value="HTHTETR"/>
</dbReference>
<dbReference type="RefSeq" id="WP_006748142.1">
    <property type="nucleotide sequence ID" value="NZ_CP007029.1"/>
</dbReference>
<evidence type="ECO:0000256" key="4">
    <source>
        <dbReference type="PROSITE-ProRule" id="PRU00335"/>
    </source>
</evidence>
<dbReference type="SUPFAM" id="SSF46689">
    <property type="entry name" value="Homeodomain-like"/>
    <property type="match status" value="1"/>
</dbReference>
<dbReference type="Gene3D" id="1.10.357.10">
    <property type="entry name" value="Tetracycline Repressor, domain 2"/>
    <property type="match status" value="1"/>
</dbReference>
<evidence type="ECO:0000259" key="5">
    <source>
        <dbReference type="PROSITE" id="PS50977"/>
    </source>
</evidence>
<protein>
    <submittedName>
        <fullName evidence="6">TetR family transcriptional regulator</fullName>
    </submittedName>
</protein>
<dbReference type="PANTHER" id="PTHR30055:SF234">
    <property type="entry name" value="HTH-TYPE TRANSCRIPTIONAL REGULATOR BETI"/>
    <property type="match status" value="1"/>
</dbReference>
<dbReference type="InterPro" id="IPR001647">
    <property type="entry name" value="HTH_TetR"/>
</dbReference>
<evidence type="ECO:0000256" key="3">
    <source>
        <dbReference type="ARBA" id="ARBA00023163"/>
    </source>
</evidence>
<dbReference type="InterPro" id="IPR050109">
    <property type="entry name" value="HTH-type_TetR-like_transc_reg"/>
</dbReference>
<dbReference type="Pfam" id="PF00440">
    <property type="entry name" value="TetR_N"/>
    <property type="match status" value="1"/>
</dbReference>
<keyword evidence="2 4" id="KW-0238">DNA-binding</keyword>
<proteinExistence type="predicted"/>
<dbReference type="GO" id="GO:0003700">
    <property type="term" value="F:DNA-binding transcription factor activity"/>
    <property type="evidence" value="ECO:0007669"/>
    <property type="project" value="TreeGrafter"/>
</dbReference>
<dbReference type="KEGG" id="tti:THITH_10845"/>
<keyword evidence="3" id="KW-0804">Transcription</keyword>
<accession>W0DN61</accession>
<organism evidence="6 7">
    <name type="scientific">Thioalkalivibrio paradoxus ARh 1</name>
    <dbReference type="NCBI Taxonomy" id="713585"/>
    <lineage>
        <taxon>Bacteria</taxon>
        <taxon>Pseudomonadati</taxon>
        <taxon>Pseudomonadota</taxon>
        <taxon>Gammaproteobacteria</taxon>
        <taxon>Chromatiales</taxon>
        <taxon>Ectothiorhodospiraceae</taxon>
        <taxon>Thioalkalivibrio</taxon>
    </lineage>
</organism>
<dbReference type="STRING" id="713585.THITH_10845"/>
<evidence type="ECO:0000256" key="2">
    <source>
        <dbReference type="ARBA" id="ARBA00023125"/>
    </source>
</evidence>
<name>W0DN61_9GAMM</name>
<dbReference type="InterPro" id="IPR009057">
    <property type="entry name" value="Homeodomain-like_sf"/>
</dbReference>
<keyword evidence="1" id="KW-0805">Transcription regulation</keyword>